<reference evidence="1" key="1">
    <citation type="journal article" date="2022" name="Front. Genet.">
        <title>Chromosome-Scale Assembly of the Dendrobium nobile Genome Provides Insights Into the Molecular Mechanism of the Biosynthesis of the Medicinal Active Ingredient of Dendrobium.</title>
        <authorList>
            <person name="Xu Q."/>
            <person name="Niu S.-C."/>
            <person name="Li K.-L."/>
            <person name="Zheng P.-J."/>
            <person name="Zhang X.-J."/>
            <person name="Jia Y."/>
            <person name="Liu Y."/>
            <person name="Niu Y.-X."/>
            <person name="Yu L.-H."/>
            <person name="Chen D.-F."/>
            <person name="Zhang G.-Q."/>
        </authorList>
    </citation>
    <scope>NUCLEOTIDE SEQUENCE</scope>
    <source>
        <tissue evidence="1">Leaf</tissue>
    </source>
</reference>
<dbReference type="AlphaFoldDB" id="A0A8T3B4J3"/>
<proteinExistence type="predicted"/>
<name>A0A8T3B4J3_DENNO</name>
<dbReference type="Proteomes" id="UP000829196">
    <property type="component" value="Unassembled WGS sequence"/>
</dbReference>
<dbReference type="EMBL" id="JAGYWB010000011">
    <property type="protein sequence ID" value="KAI0503583.1"/>
    <property type="molecule type" value="Genomic_DNA"/>
</dbReference>
<protein>
    <submittedName>
        <fullName evidence="1">Uncharacterized protein</fullName>
    </submittedName>
</protein>
<evidence type="ECO:0000313" key="1">
    <source>
        <dbReference type="EMBL" id="KAI0503583.1"/>
    </source>
</evidence>
<comment type="caution">
    <text evidence="1">The sequence shown here is derived from an EMBL/GenBank/DDBJ whole genome shotgun (WGS) entry which is preliminary data.</text>
</comment>
<gene>
    <name evidence="1" type="ORF">KFK09_014517</name>
</gene>
<keyword evidence="2" id="KW-1185">Reference proteome</keyword>
<evidence type="ECO:0000313" key="2">
    <source>
        <dbReference type="Proteomes" id="UP000829196"/>
    </source>
</evidence>
<accession>A0A8T3B4J3</accession>
<organism evidence="1 2">
    <name type="scientific">Dendrobium nobile</name>
    <name type="common">Orchid</name>
    <dbReference type="NCBI Taxonomy" id="94219"/>
    <lineage>
        <taxon>Eukaryota</taxon>
        <taxon>Viridiplantae</taxon>
        <taxon>Streptophyta</taxon>
        <taxon>Embryophyta</taxon>
        <taxon>Tracheophyta</taxon>
        <taxon>Spermatophyta</taxon>
        <taxon>Magnoliopsida</taxon>
        <taxon>Liliopsida</taxon>
        <taxon>Asparagales</taxon>
        <taxon>Orchidaceae</taxon>
        <taxon>Epidendroideae</taxon>
        <taxon>Malaxideae</taxon>
        <taxon>Dendrobiinae</taxon>
        <taxon>Dendrobium</taxon>
    </lineage>
</organism>
<sequence>MVTFVKMENPPVVVVTADPTEEQLAVVISDSTASKEAKKFLATPSKLYLRRKAGVVEQMEKSEVDKQSR</sequence>